<reference evidence="4" key="1">
    <citation type="submission" date="2016-06" db="UniProtKB">
        <authorList>
            <consortium name="WormBaseParasite"/>
        </authorList>
    </citation>
    <scope>IDENTIFICATION</scope>
</reference>
<dbReference type="AlphaFoldDB" id="A0A183VDJ2"/>
<evidence type="ECO:0000256" key="1">
    <source>
        <dbReference type="ARBA" id="ARBA00008455"/>
    </source>
</evidence>
<name>A0A183VDJ2_TOXCA</name>
<dbReference type="SMART" id="SM00645">
    <property type="entry name" value="Pept_C1"/>
    <property type="match status" value="1"/>
</dbReference>
<evidence type="ECO:0000313" key="3">
    <source>
        <dbReference type="Proteomes" id="UP000050794"/>
    </source>
</evidence>
<dbReference type="WBParaSite" id="TCNE_0001881601-mRNA-1">
    <property type="protein sequence ID" value="TCNE_0001881601-mRNA-1"/>
    <property type="gene ID" value="TCNE_0001881601"/>
</dbReference>
<dbReference type="PROSITE" id="PS00639">
    <property type="entry name" value="THIOL_PROTEASE_HIS"/>
    <property type="match status" value="1"/>
</dbReference>
<proteinExistence type="inferred from homology"/>
<dbReference type="InterPro" id="IPR025660">
    <property type="entry name" value="Pept_his_AS"/>
</dbReference>
<keyword evidence="3" id="KW-1185">Reference proteome</keyword>
<dbReference type="GO" id="GO:0006508">
    <property type="term" value="P:proteolysis"/>
    <property type="evidence" value="ECO:0007669"/>
    <property type="project" value="InterPro"/>
</dbReference>
<dbReference type="SUPFAM" id="SSF54001">
    <property type="entry name" value="Cysteine proteinases"/>
    <property type="match status" value="1"/>
</dbReference>
<organism evidence="3 4">
    <name type="scientific">Toxocara canis</name>
    <name type="common">Canine roundworm</name>
    <dbReference type="NCBI Taxonomy" id="6265"/>
    <lineage>
        <taxon>Eukaryota</taxon>
        <taxon>Metazoa</taxon>
        <taxon>Ecdysozoa</taxon>
        <taxon>Nematoda</taxon>
        <taxon>Chromadorea</taxon>
        <taxon>Rhabditida</taxon>
        <taxon>Spirurina</taxon>
        <taxon>Ascaridomorpha</taxon>
        <taxon>Ascaridoidea</taxon>
        <taxon>Toxocaridae</taxon>
        <taxon>Toxocara</taxon>
    </lineage>
</organism>
<dbReference type="GO" id="GO:0008234">
    <property type="term" value="F:cysteine-type peptidase activity"/>
    <property type="evidence" value="ECO:0007669"/>
    <property type="project" value="InterPro"/>
</dbReference>
<evidence type="ECO:0000313" key="4">
    <source>
        <dbReference type="WBParaSite" id="TCNE_0001881601-mRNA-1"/>
    </source>
</evidence>
<dbReference type="Pfam" id="PF00112">
    <property type="entry name" value="Peptidase_C1"/>
    <property type="match status" value="1"/>
</dbReference>
<dbReference type="Gene3D" id="3.90.70.10">
    <property type="entry name" value="Cysteine proteinases"/>
    <property type="match status" value="1"/>
</dbReference>
<dbReference type="InterPro" id="IPR038765">
    <property type="entry name" value="Papain-like_cys_pep_sf"/>
</dbReference>
<protein>
    <submittedName>
        <fullName evidence="4">Pept_C1 domain-containing protein</fullName>
    </submittedName>
</protein>
<accession>A0A183VDJ2</accession>
<dbReference type="InterPro" id="IPR013128">
    <property type="entry name" value="Peptidase_C1A"/>
</dbReference>
<comment type="similarity">
    <text evidence="1">Belongs to the peptidase C1 family.</text>
</comment>
<sequence>LPILGLNAYGVDDDVTAIQKEILSRGPVEVAFEVYEDFLMYDGGVYVHTGGKIGGGHAVKMLGWGVEQGVPYWLVANSWNTDWGEDGMRFHQSRSLFHHLSLMHQPVNGTCRFFRILRGVDECGIESGVVGGLPKLNRVYKKLNRRIRLDDDDEDFFF</sequence>
<evidence type="ECO:0000259" key="2">
    <source>
        <dbReference type="SMART" id="SM00645"/>
    </source>
</evidence>
<dbReference type="InterPro" id="IPR000668">
    <property type="entry name" value="Peptidase_C1A_C"/>
</dbReference>
<dbReference type="PANTHER" id="PTHR12411">
    <property type="entry name" value="CYSTEINE PROTEASE FAMILY C1-RELATED"/>
    <property type="match status" value="1"/>
</dbReference>
<dbReference type="Proteomes" id="UP000050794">
    <property type="component" value="Unassembled WGS sequence"/>
</dbReference>
<feature type="domain" description="Peptidase C1A papain C-terminal" evidence="2">
    <location>
        <begin position="1"/>
        <end position="133"/>
    </location>
</feature>